<dbReference type="STRING" id="1524460.IX84_29680"/>
<reference evidence="2 3" key="1">
    <citation type="journal article" date="2014" name="Int. J. Syst. Evol. Microbiol.">
        <title>Phaeodactylibacter xiamenensis gen. nov., sp. nov., a member of the family Saprospiraceae isolated from the marine alga Phaeodactylum tricornutum.</title>
        <authorList>
            <person name="Chen Z.Jr."/>
            <person name="Lei X."/>
            <person name="Lai Q."/>
            <person name="Li Y."/>
            <person name="Zhang B."/>
            <person name="Zhang J."/>
            <person name="Zhang H."/>
            <person name="Yang L."/>
            <person name="Zheng W."/>
            <person name="Tian Y."/>
            <person name="Yu Z."/>
            <person name="Xu H.Jr."/>
            <person name="Zheng T."/>
        </authorList>
    </citation>
    <scope>NUCLEOTIDE SEQUENCE [LARGE SCALE GENOMIC DNA]</scope>
    <source>
        <strain evidence="2 3">KD52</strain>
    </source>
</reference>
<keyword evidence="1" id="KW-0472">Membrane</keyword>
<keyword evidence="1" id="KW-1133">Transmembrane helix</keyword>
<protein>
    <submittedName>
        <fullName evidence="2">Membrane protein</fullName>
    </submittedName>
</protein>
<evidence type="ECO:0000313" key="2">
    <source>
        <dbReference type="EMBL" id="KGE85069.1"/>
    </source>
</evidence>
<feature type="transmembrane region" description="Helical" evidence="1">
    <location>
        <begin position="48"/>
        <end position="65"/>
    </location>
</feature>
<gene>
    <name evidence="2" type="ORF">IX84_29680</name>
</gene>
<accession>A0A098RY05</accession>
<proteinExistence type="predicted"/>
<dbReference type="RefSeq" id="WP_044229394.1">
    <property type="nucleotide sequence ID" value="NZ_JBKAGJ010000011.1"/>
</dbReference>
<dbReference type="Proteomes" id="UP000029736">
    <property type="component" value="Unassembled WGS sequence"/>
</dbReference>
<sequence>MSIINDWKFVLLLCLTLGLAPFYPEPHIWGKIKWIRGGAVGMQALDWFDVVLHGFPWVLLIRLLIRRLP</sequence>
<dbReference type="AlphaFoldDB" id="A0A098RY05"/>
<evidence type="ECO:0000313" key="3">
    <source>
        <dbReference type="Proteomes" id="UP000029736"/>
    </source>
</evidence>
<evidence type="ECO:0000256" key="1">
    <source>
        <dbReference type="SAM" id="Phobius"/>
    </source>
</evidence>
<organism evidence="2 3">
    <name type="scientific">Phaeodactylibacter xiamenensis</name>
    <dbReference type="NCBI Taxonomy" id="1524460"/>
    <lineage>
        <taxon>Bacteria</taxon>
        <taxon>Pseudomonadati</taxon>
        <taxon>Bacteroidota</taxon>
        <taxon>Saprospiria</taxon>
        <taxon>Saprospirales</taxon>
        <taxon>Haliscomenobacteraceae</taxon>
        <taxon>Phaeodactylibacter</taxon>
    </lineage>
</organism>
<dbReference type="EMBL" id="JPOS01000093">
    <property type="protein sequence ID" value="KGE85069.1"/>
    <property type="molecule type" value="Genomic_DNA"/>
</dbReference>
<keyword evidence="1" id="KW-0812">Transmembrane</keyword>
<name>A0A098RY05_9BACT</name>
<comment type="caution">
    <text evidence="2">The sequence shown here is derived from an EMBL/GenBank/DDBJ whole genome shotgun (WGS) entry which is preliminary data.</text>
</comment>
<keyword evidence="3" id="KW-1185">Reference proteome</keyword>
<dbReference type="OrthoDB" id="1467821at2"/>